<protein>
    <recommendedName>
        <fullName evidence="3">Lipoprotein</fullName>
    </recommendedName>
</protein>
<reference evidence="1 2" key="1">
    <citation type="submission" date="2020-06" db="EMBL/GenBank/DDBJ databases">
        <authorList>
            <person name="Chuat V."/>
        </authorList>
    </citation>
    <scope>NUCLEOTIDE SEQUENCE [LARGE SCALE GENOMIC DNA]</scope>
    <source>
        <strain evidence="1">STH_CIRM_336</strain>
    </source>
</reference>
<dbReference type="AlphaFoldDB" id="A0A8D6U415"/>
<organism evidence="1 2">
    <name type="scientific">Streptococcus thermophilus</name>
    <dbReference type="NCBI Taxonomy" id="1308"/>
    <lineage>
        <taxon>Bacteria</taxon>
        <taxon>Bacillati</taxon>
        <taxon>Bacillota</taxon>
        <taxon>Bacilli</taxon>
        <taxon>Lactobacillales</taxon>
        <taxon>Streptococcaceae</taxon>
        <taxon>Streptococcus</taxon>
    </lineage>
</organism>
<evidence type="ECO:0000313" key="1">
    <source>
        <dbReference type="EMBL" id="CAD0138867.1"/>
    </source>
</evidence>
<sequence length="243" mass="26551">MKKLITFVLLMFVGIGLVGCQNDSKKSEGNPKVKQSKVHTAKSDPFQKLIDSSISTDEIYVTDDITVGKKGDVEPGIYDIEVTGGSGNILGTRKSKDGLSINFIAGAVGNITNGASKIRLILFDGDTLQLDDISKVKFNAVAKEVEPSNELGQGEFIVGRDIKEGTYKLSTNVNLDPQFSNLGWRLTIEDLDSNTSKSQEYNPGNTDVVVRLKKNQVLSIYYDGLSDESIKADDAKLIFTEYK</sequence>
<accession>A0A8D6U415</accession>
<dbReference type="PROSITE" id="PS51257">
    <property type="entry name" value="PROKAR_LIPOPROTEIN"/>
    <property type="match status" value="1"/>
</dbReference>
<name>A0A8D6U415_STRTR</name>
<dbReference type="RefSeq" id="WP_179973945.1">
    <property type="nucleotide sequence ID" value="NZ_LR822017.1"/>
</dbReference>
<dbReference type="EMBL" id="LR822017">
    <property type="protein sequence ID" value="CAD0138867.1"/>
    <property type="molecule type" value="Genomic_DNA"/>
</dbReference>
<proteinExistence type="predicted"/>
<dbReference type="Proteomes" id="UP000509833">
    <property type="component" value="Chromosome"/>
</dbReference>
<evidence type="ECO:0000313" key="2">
    <source>
        <dbReference type="Proteomes" id="UP000509833"/>
    </source>
</evidence>
<evidence type="ECO:0008006" key="3">
    <source>
        <dbReference type="Google" id="ProtNLM"/>
    </source>
</evidence>
<gene>
    <name evidence="1" type="ORF">STHERMO_1679</name>
</gene>